<reference evidence="3" key="1">
    <citation type="submission" date="2016-06" db="EMBL/GenBank/DDBJ databases">
        <title>Parallel loss of symbiosis genes in relatives of nitrogen-fixing non-legume Parasponia.</title>
        <authorList>
            <person name="Van Velzen R."/>
            <person name="Holmer R."/>
            <person name="Bu F."/>
            <person name="Rutten L."/>
            <person name="Van Zeijl A."/>
            <person name="Liu W."/>
            <person name="Santuari L."/>
            <person name="Cao Q."/>
            <person name="Sharma T."/>
            <person name="Shen D."/>
            <person name="Roswanjaya Y."/>
            <person name="Wardhani T."/>
            <person name="Kalhor M.S."/>
            <person name="Jansen J."/>
            <person name="Van den Hoogen J."/>
            <person name="Gungor B."/>
            <person name="Hartog M."/>
            <person name="Hontelez J."/>
            <person name="Verver J."/>
            <person name="Yang W.-C."/>
            <person name="Schijlen E."/>
            <person name="Repin R."/>
            <person name="Schilthuizen M."/>
            <person name="Schranz E."/>
            <person name="Heidstra R."/>
            <person name="Miyata K."/>
            <person name="Fedorova E."/>
            <person name="Kohlen W."/>
            <person name="Bisseling T."/>
            <person name="Smit S."/>
            <person name="Geurts R."/>
        </authorList>
    </citation>
    <scope>NUCLEOTIDE SEQUENCE [LARGE SCALE GENOMIC DNA]</scope>
    <source>
        <strain evidence="3">cv. WU1-14</strain>
    </source>
</reference>
<dbReference type="AlphaFoldDB" id="A0A2P5AW48"/>
<evidence type="ECO:0000256" key="1">
    <source>
        <dbReference type="SAM" id="MobiDB-lite"/>
    </source>
</evidence>
<organism evidence="2 3">
    <name type="scientific">Parasponia andersonii</name>
    <name type="common">Sponia andersonii</name>
    <dbReference type="NCBI Taxonomy" id="3476"/>
    <lineage>
        <taxon>Eukaryota</taxon>
        <taxon>Viridiplantae</taxon>
        <taxon>Streptophyta</taxon>
        <taxon>Embryophyta</taxon>
        <taxon>Tracheophyta</taxon>
        <taxon>Spermatophyta</taxon>
        <taxon>Magnoliopsida</taxon>
        <taxon>eudicotyledons</taxon>
        <taxon>Gunneridae</taxon>
        <taxon>Pentapetalae</taxon>
        <taxon>rosids</taxon>
        <taxon>fabids</taxon>
        <taxon>Rosales</taxon>
        <taxon>Cannabaceae</taxon>
        <taxon>Parasponia</taxon>
    </lineage>
</organism>
<evidence type="ECO:0000313" key="3">
    <source>
        <dbReference type="Proteomes" id="UP000237105"/>
    </source>
</evidence>
<gene>
    <name evidence="2" type="ORF">PanWU01x14_294500</name>
</gene>
<dbReference type="EMBL" id="JXTB01000432">
    <property type="protein sequence ID" value="PON40759.1"/>
    <property type="molecule type" value="Genomic_DNA"/>
</dbReference>
<evidence type="ECO:0000313" key="2">
    <source>
        <dbReference type="EMBL" id="PON40759.1"/>
    </source>
</evidence>
<accession>A0A2P5AW48</accession>
<protein>
    <submittedName>
        <fullName evidence="2">UDP-glucuronosyl/UDP-glucosyltransferase</fullName>
    </submittedName>
</protein>
<dbReference type="Gene3D" id="3.40.50.2000">
    <property type="entry name" value="Glycogen Phosphorylase B"/>
    <property type="match status" value="1"/>
</dbReference>
<dbReference type="STRING" id="3476.A0A2P5AW48"/>
<sequence length="135" mass="14324">MNDDEGSNNGLGPEIELVSVPDGLGPENDRTDVLRLGEAFTDTIPGEIEKLITTINGDAVSSDDKIIRCVVTDVNMGYLMEVAAKMGVKGAVLCTSSAAALVYTMNIPKMLHDGILDSDGNPTENLDNPIGHWHA</sequence>
<name>A0A2P5AW48_PARAD</name>
<dbReference type="GO" id="GO:0016740">
    <property type="term" value="F:transferase activity"/>
    <property type="evidence" value="ECO:0007669"/>
    <property type="project" value="UniProtKB-KW"/>
</dbReference>
<proteinExistence type="predicted"/>
<keyword evidence="2" id="KW-0808">Transferase</keyword>
<dbReference type="Proteomes" id="UP000237105">
    <property type="component" value="Unassembled WGS sequence"/>
</dbReference>
<feature type="region of interest" description="Disordered" evidence="1">
    <location>
        <begin position="1"/>
        <end position="25"/>
    </location>
</feature>
<keyword evidence="3" id="KW-1185">Reference proteome</keyword>
<dbReference type="SUPFAM" id="SSF53756">
    <property type="entry name" value="UDP-Glycosyltransferase/glycogen phosphorylase"/>
    <property type="match status" value="1"/>
</dbReference>
<dbReference type="OrthoDB" id="5835829at2759"/>
<comment type="caution">
    <text evidence="2">The sequence shown here is derived from an EMBL/GenBank/DDBJ whole genome shotgun (WGS) entry which is preliminary data.</text>
</comment>